<dbReference type="GO" id="GO:0005737">
    <property type="term" value="C:cytoplasm"/>
    <property type="evidence" value="ECO:0007669"/>
    <property type="project" value="TreeGrafter"/>
</dbReference>
<feature type="domain" description="Peptidase C14 caspase" evidence="3">
    <location>
        <begin position="33"/>
        <end position="263"/>
    </location>
</feature>
<protein>
    <recommendedName>
        <fullName evidence="3">Peptidase C14 caspase domain-containing protein</fullName>
    </recommendedName>
</protein>
<dbReference type="EMBL" id="VOIH02000010">
    <property type="protein sequence ID" value="KAF3435030.1"/>
    <property type="molecule type" value="Genomic_DNA"/>
</dbReference>
<dbReference type="PANTHER" id="PTHR48104">
    <property type="entry name" value="METACASPASE-4"/>
    <property type="match status" value="1"/>
</dbReference>
<keyword evidence="5" id="KW-1185">Reference proteome</keyword>
<dbReference type="InterPro" id="IPR050452">
    <property type="entry name" value="Metacaspase"/>
</dbReference>
<comment type="similarity">
    <text evidence="1">Belongs to the peptidase C14B family.</text>
</comment>
<dbReference type="AlphaFoldDB" id="A0A8K0DWF2"/>
<sequence>MQNLQNSRARDEHRRDTSRPTTAGFVSGVRSNKRALLCGVTYNSKKYILRGTVNDVMKMKGFLIHSFGFPEECIRVLTEFEHGEEFIPTKINIQNCLKWLVDGCKSGDSLVFYFSGHGLRQPDFKDDEQDGFDETICPVDFMEKGMILDNDINNYIVKPLKQGVTLHAIIDACHSGTVLDLNHIYKHQSGMWKDNKPPSGVAKGTSGGLAICLSACEDNEVAADTSAMNGAMTYILMQTVKHHGPNMTYENLLKKMTEAIHKANKDRCLTSNVMKKIFRRKIIQHVLA</sequence>
<dbReference type="InterPro" id="IPR011600">
    <property type="entry name" value="Pept_C14_caspase"/>
</dbReference>
<evidence type="ECO:0000313" key="4">
    <source>
        <dbReference type="EMBL" id="KAF3435030.1"/>
    </source>
</evidence>
<dbReference type="OrthoDB" id="3223806at2759"/>
<feature type="compositionally biased region" description="Basic and acidic residues" evidence="2">
    <location>
        <begin position="8"/>
        <end position="18"/>
    </location>
</feature>
<accession>A0A8K0DWF2</accession>
<dbReference type="Gene3D" id="3.40.50.12660">
    <property type="match status" value="1"/>
</dbReference>
<gene>
    <name evidence="4" type="ORF">FNV43_RR22117</name>
</gene>
<dbReference type="InterPro" id="IPR029030">
    <property type="entry name" value="Caspase-like_dom_sf"/>
</dbReference>
<dbReference type="SUPFAM" id="SSF52129">
    <property type="entry name" value="Caspase-like"/>
    <property type="match status" value="1"/>
</dbReference>
<evidence type="ECO:0000313" key="5">
    <source>
        <dbReference type="Proteomes" id="UP000796880"/>
    </source>
</evidence>
<name>A0A8K0DWF2_9ROSA</name>
<comment type="caution">
    <text evidence="4">The sequence shown here is derived from an EMBL/GenBank/DDBJ whole genome shotgun (WGS) entry which is preliminary data.</text>
</comment>
<proteinExistence type="inferred from homology"/>
<organism evidence="4 5">
    <name type="scientific">Rhamnella rubrinervis</name>
    <dbReference type="NCBI Taxonomy" id="2594499"/>
    <lineage>
        <taxon>Eukaryota</taxon>
        <taxon>Viridiplantae</taxon>
        <taxon>Streptophyta</taxon>
        <taxon>Embryophyta</taxon>
        <taxon>Tracheophyta</taxon>
        <taxon>Spermatophyta</taxon>
        <taxon>Magnoliopsida</taxon>
        <taxon>eudicotyledons</taxon>
        <taxon>Gunneridae</taxon>
        <taxon>Pentapetalae</taxon>
        <taxon>rosids</taxon>
        <taxon>fabids</taxon>
        <taxon>Rosales</taxon>
        <taxon>Rhamnaceae</taxon>
        <taxon>rhamnoid group</taxon>
        <taxon>Rhamneae</taxon>
        <taxon>Rhamnella</taxon>
    </lineage>
</organism>
<evidence type="ECO:0000256" key="1">
    <source>
        <dbReference type="ARBA" id="ARBA00009005"/>
    </source>
</evidence>
<dbReference type="Proteomes" id="UP000796880">
    <property type="component" value="Unassembled WGS sequence"/>
</dbReference>
<feature type="region of interest" description="Disordered" evidence="2">
    <location>
        <begin position="1"/>
        <end position="24"/>
    </location>
</feature>
<evidence type="ECO:0000259" key="3">
    <source>
        <dbReference type="Pfam" id="PF00656"/>
    </source>
</evidence>
<evidence type="ECO:0000256" key="2">
    <source>
        <dbReference type="SAM" id="MobiDB-lite"/>
    </source>
</evidence>
<dbReference type="GO" id="GO:0006508">
    <property type="term" value="P:proteolysis"/>
    <property type="evidence" value="ECO:0007669"/>
    <property type="project" value="InterPro"/>
</dbReference>
<dbReference type="PANTHER" id="PTHR48104:SF2">
    <property type="entry name" value="METACASPASE-1-LIKE ISOFORM X1"/>
    <property type="match status" value="1"/>
</dbReference>
<dbReference type="GO" id="GO:0004197">
    <property type="term" value="F:cysteine-type endopeptidase activity"/>
    <property type="evidence" value="ECO:0007669"/>
    <property type="project" value="InterPro"/>
</dbReference>
<reference evidence="4" key="1">
    <citation type="submission" date="2020-03" db="EMBL/GenBank/DDBJ databases">
        <title>A high-quality chromosome-level genome assembly of a woody plant with both climbing and erect habits, Rhamnella rubrinervis.</title>
        <authorList>
            <person name="Lu Z."/>
            <person name="Yang Y."/>
            <person name="Zhu X."/>
            <person name="Sun Y."/>
        </authorList>
    </citation>
    <scope>NUCLEOTIDE SEQUENCE</scope>
    <source>
        <strain evidence="4">BYM</strain>
        <tissue evidence="4">Leaf</tissue>
    </source>
</reference>
<dbReference type="Pfam" id="PF00656">
    <property type="entry name" value="Peptidase_C14"/>
    <property type="match status" value="1"/>
</dbReference>